<organism evidence="4 5">
    <name type="scientific">Plantimonas leprariae</name>
    <dbReference type="NCBI Taxonomy" id="2615207"/>
    <lineage>
        <taxon>Bacteria</taxon>
        <taxon>Pseudomonadati</taxon>
        <taxon>Pseudomonadota</taxon>
        <taxon>Alphaproteobacteria</taxon>
        <taxon>Hyphomicrobiales</taxon>
        <taxon>Aurantimonadaceae</taxon>
        <taxon>Plantimonas</taxon>
    </lineage>
</organism>
<feature type="compositionally biased region" description="Low complexity" evidence="1">
    <location>
        <begin position="141"/>
        <end position="189"/>
    </location>
</feature>
<feature type="chain" id="PRO_5031282390" evidence="2">
    <location>
        <begin position="23"/>
        <end position="214"/>
    </location>
</feature>
<accession>A0A7V7TXS6</accession>
<feature type="region of interest" description="Disordered" evidence="1">
    <location>
        <begin position="141"/>
        <end position="190"/>
    </location>
</feature>
<feature type="signal peptide" evidence="2">
    <location>
        <begin position="1"/>
        <end position="22"/>
    </location>
</feature>
<dbReference type="InterPro" id="IPR011033">
    <property type="entry name" value="PRC_barrel-like_sf"/>
</dbReference>
<dbReference type="Pfam" id="PF05239">
    <property type="entry name" value="PRC"/>
    <property type="match status" value="1"/>
</dbReference>
<dbReference type="PANTHER" id="PTHR36505">
    <property type="entry name" value="BLR1072 PROTEIN"/>
    <property type="match status" value="1"/>
</dbReference>
<dbReference type="PANTHER" id="PTHR36505:SF1">
    <property type="entry name" value="BLR1072 PROTEIN"/>
    <property type="match status" value="1"/>
</dbReference>
<dbReference type="Gene3D" id="2.30.30.240">
    <property type="entry name" value="PRC-barrel domain"/>
    <property type="match status" value="1"/>
</dbReference>
<keyword evidence="2" id="KW-0732">Signal</keyword>
<feature type="domain" description="PRC-barrel" evidence="3">
    <location>
        <begin position="64"/>
        <end position="121"/>
    </location>
</feature>
<evidence type="ECO:0000313" key="4">
    <source>
        <dbReference type="EMBL" id="KAB0681851.1"/>
    </source>
</evidence>
<dbReference type="AlphaFoldDB" id="A0A7V7TXS6"/>
<dbReference type="SUPFAM" id="SSF50346">
    <property type="entry name" value="PRC-barrel domain"/>
    <property type="match status" value="1"/>
</dbReference>
<dbReference type="RefSeq" id="WP_150968111.1">
    <property type="nucleotide sequence ID" value="NZ_VZDO01000002.1"/>
</dbReference>
<evidence type="ECO:0000259" key="3">
    <source>
        <dbReference type="Pfam" id="PF05239"/>
    </source>
</evidence>
<reference evidence="4 5" key="1">
    <citation type="submission" date="2019-09" db="EMBL/GenBank/DDBJ databases">
        <title>YIM 132180 draft genome.</title>
        <authorList>
            <person name="Zhang K."/>
        </authorList>
    </citation>
    <scope>NUCLEOTIDE SEQUENCE [LARGE SCALE GENOMIC DNA]</scope>
    <source>
        <strain evidence="4 5">YIM 132180</strain>
    </source>
</reference>
<dbReference type="EMBL" id="VZDO01000002">
    <property type="protein sequence ID" value="KAB0681851.1"/>
    <property type="molecule type" value="Genomic_DNA"/>
</dbReference>
<evidence type="ECO:0000256" key="2">
    <source>
        <dbReference type="SAM" id="SignalP"/>
    </source>
</evidence>
<name>A0A7V7TXS6_9HYPH</name>
<proteinExistence type="predicted"/>
<evidence type="ECO:0000313" key="5">
    <source>
        <dbReference type="Proteomes" id="UP000432089"/>
    </source>
</evidence>
<comment type="caution">
    <text evidence="4">The sequence shown here is derived from an EMBL/GenBank/DDBJ whole genome shotgun (WGS) entry which is preliminary data.</text>
</comment>
<sequence>MKNIVLAMLIGSSALVTVPALAQTSDASPAAPAPAAPAANDTASTAAPAMAATPGDFVTKREANQFLASNIRGANVMGPQNESIGTVSDMIIGEDGRLAAVTVDVGGFLGIGAKTVAIPADGLKYVPVAATTSGNMANNSTMAPAGTAAPAAGTTAPASDPTTTGSTNADNSAAGGAMSGTSATAAASDDGSRLDHIMVNFTREQLQNAPEFDD</sequence>
<dbReference type="Proteomes" id="UP000432089">
    <property type="component" value="Unassembled WGS sequence"/>
</dbReference>
<keyword evidence="5" id="KW-1185">Reference proteome</keyword>
<dbReference type="InterPro" id="IPR027275">
    <property type="entry name" value="PRC-brl_dom"/>
</dbReference>
<protein>
    <submittedName>
        <fullName evidence="4">PRC-barrel domain containing protein</fullName>
    </submittedName>
</protein>
<gene>
    <name evidence="4" type="ORF">F6X38_03245</name>
</gene>
<evidence type="ECO:0000256" key="1">
    <source>
        <dbReference type="SAM" id="MobiDB-lite"/>
    </source>
</evidence>